<feature type="domain" description="HTH myb-type" evidence="10">
    <location>
        <begin position="82"/>
        <end position="136"/>
    </location>
</feature>
<dbReference type="GO" id="GO:0045893">
    <property type="term" value="P:positive regulation of DNA-templated transcription"/>
    <property type="evidence" value="ECO:0007669"/>
    <property type="project" value="UniProtKB-ARBA"/>
</dbReference>
<dbReference type="FunFam" id="1.10.10.60:FF:000119">
    <property type="entry name" value="Transcription factor GAMYB"/>
    <property type="match status" value="1"/>
</dbReference>
<keyword evidence="5" id="KW-0010">Activator</keyword>
<evidence type="ECO:0000256" key="2">
    <source>
        <dbReference type="ARBA" id="ARBA00022737"/>
    </source>
</evidence>
<keyword evidence="4" id="KW-0238">DNA-binding</keyword>
<dbReference type="InterPro" id="IPR001005">
    <property type="entry name" value="SANT/Myb"/>
</dbReference>
<evidence type="ECO:0000313" key="11">
    <source>
        <dbReference type="EMBL" id="KAL2337307.1"/>
    </source>
</evidence>
<dbReference type="GO" id="GO:0009653">
    <property type="term" value="P:anatomical structure morphogenesis"/>
    <property type="evidence" value="ECO:0007669"/>
    <property type="project" value="UniProtKB-ARBA"/>
</dbReference>
<evidence type="ECO:0000256" key="6">
    <source>
        <dbReference type="ARBA" id="ARBA00023163"/>
    </source>
</evidence>
<dbReference type="GO" id="GO:0048235">
    <property type="term" value="P:pollen sperm cell differentiation"/>
    <property type="evidence" value="ECO:0007669"/>
    <property type="project" value="UniProtKB-ARBA"/>
</dbReference>
<feature type="domain" description="HTH myb-type" evidence="10">
    <location>
        <begin position="29"/>
        <end position="81"/>
    </location>
</feature>
<evidence type="ECO:0000259" key="9">
    <source>
        <dbReference type="PROSITE" id="PS50090"/>
    </source>
</evidence>
<dbReference type="PANTHER" id="PTHR47995:SF18">
    <property type="entry name" value="TRANSCRIPTION FACTOR MYB65"/>
    <property type="match status" value="1"/>
</dbReference>
<feature type="domain" description="Myb-like" evidence="9">
    <location>
        <begin position="29"/>
        <end position="81"/>
    </location>
</feature>
<sequence>MSQMTNEVNDNVHRNDQAGPQSNDEGNGDVVLKKGPWTSAEDAILVNYVNKHGEGNWNAVQKYSGLSRCGKSCRLRWANHLRPNLKKGAFTAQEERLIAELHAKMGNKWARMAAHLPGRTDNEIKNYWNTRIKRRQRAGLPLYPPEVFCQEVKECKHGQGTNGISDGAKRHHDFLEKNNYEIQDAVFDSLKENKGILPYVPELPDISANSILPNALGSPPYCNVVPSTLPNHDHLRESTMSFLGSSGLSRNEFYPFDHIKDITSDKIADSFGLPSPLDCGASSHGSICYSHSLSNGNSSTSKLTTEAVKSELPSLQYPETEFGSRGTSPPPPLNESTDVFIHSEPHNTLDSGCSSPHNSGLLDALVYQAQTLSYSKINSSEKSSNSSIATPGDRTESSALNMHATEWEDYADPVSPFGATSILNECPAVNTNGNSWDEWEPFQTFSGNNVKLQSVDQTWAPKSENQFMSNLTWPDVLLTSEWHDLYSENGGNQTIMTDASDDFSRQ</sequence>
<evidence type="ECO:0000256" key="7">
    <source>
        <dbReference type="ARBA" id="ARBA00023242"/>
    </source>
</evidence>
<evidence type="ECO:0000256" key="3">
    <source>
        <dbReference type="ARBA" id="ARBA00023015"/>
    </source>
</evidence>
<feature type="domain" description="Myb-like" evidence="9">
    <location>
        <begin position="82"/>
        <end position="132"/>
    </location>
</feature>
<comment type="caution">
    <text evidence="11">The sequence shown here is derived from an EMBL/GenBank/DDBJ whole genome shotgun (WGS) entry which is preliminary data.</text>
</comment>
<dbReference type="PANTHER" id="PTHR47995">
    <property type="entry name" value="TRANSCRIPTION FACTOR MYB33-RELATED"/>
    <property type="match status" value="1"/>
</dbReference>
<dbReference type="SUPFAM" id="SSF46689">
    <property type="entry name" value="Homeodomain-like"/>
    <property type="match status" value="1"/>
</dbReference>
<organism evidence="11 12">
    <name type="scientific">Flemingia macrophylla</name>
    <dbReference type="NCBI Taxonomy" id="520843"/>
    <lineage>
        <taxon>Eukaryota</taxon>
        <taxon>Viridiplantae</taxon>
        <taxon>Streptophyta</taxon>
        <taxon>Embryophyta</taxon>
        <taxon>Tracheophyta</taxon>
        <taxon>Spermatophyta</taxon>
        <taxon>Magnoliopsida</taxon>
        <taxon>eudicotyledons</taxon>
        <taxon>Gunneridae</taxon>
        <taxon>Pentapetalae</taxon>
        <taxon>rosids</taxon>
        <taxon>fabids</taxon>
        <taxon>Fabales</taxon>
        <taxon>Fabaceae</taxon>
        <taxon>Papilionoideae</taxon>
        <taxon>50 kb inversion clade</taxon>
        <taxon>NPAAA clade</taxon>
        <taxon>indigoferoid/millettioid clade</taxon>
        <taxon>Phaseoleae</taxon>
        <taxon>Flemingia</taxon>
    </lineage>
</organism>
<evidence type="ECO:0000256" key="1">
    <source>
        <dbReference type="ARBA" id="ARBA00004123"/>
    </source>
</evidence>
<dbReference type="GO" id="GO:0040008">
    <property type="term" value="P:regulation of growth"/>
    <property type="evidence" value="ECO:0007669"/>
    <property type="project" value="UniProtKB-ARBA"/>
</dbReference>
<dbReference type="PROSITE" id="PS51294">
    <property type="entry name" value="HTH_MYB"/>
    <property type="match status" value="2"/>
</dbReference>
<reference evidence="11 12" key="1">
    <citation type="submission" date="2024-08" db="EMBL/GenBank/DDBJ databases">
        <title>Insights into the chromosomal genome structure of Flemingia macrophylla.</title>
        <authorList>
            <person name="Ding Y."/>
            <person name="Zhao Y."/>
            <person name="Bi W."/>
            <person name="Wu M."/>
            <person name="Zhao G."/>
            <person name="Gong Y."/>
            <person name="Li W."/>
            <person name="Zhang P."/>
        </authorList>
    </citation>
    <scope>NUCLEOTIDE SEQUENCE [LARGE SCALE GENOMIC DNA]</scope>
    <source>
        <strain evidence="11">DYQJB</strain>
        <tissue evidence="11">Leaf</tissue>
    </source>
</reference>
<comment type="subcellular location">
    <subcellularLocation>
        <location evidence="1">Nucleus</location>
    </subcellularLocation>
</comment>
<dbReference type="InterPro" id="IPR009057">
    <property type="entry name" value="Homeodomain-like_sf"/>
</dbReference>
<evidence type="ECO:0000256" key="5">
    <source>
        <dbReference type="ARBA" id="ARBA00023159"/>
    </source>
</evidence>
<accession>A0ABD1MP69</accession>
<evidence type="ECO:0000259" key="10">
    <source>
        <dbReference type="PROSITE" id="PS51294"/>
    </source>
</evidence>
<dbReference type="PROSITE" id="PS50090">
    <property type="entry name" value="MYB_LIKE"/>
    <property type="match status" value="2"/>
</dbReference>
<dbReference type="GO" id="GO:0003677">
    <property type="term" value="F:DNA binding"/>
    <property type="evidence" value="ECO:0007669"/>
    <property type="project" value="UniProtKB-KW"/>
</dbReference>
<name>A0ABD1MP69_9FABA</name>
<keyword evidence="2" id="KW-0677">Repeat</keyword>
<keyword evidence="7" id="KW-0539">Nucleus</keyword>
<protein>
    <submittedName>
        <fullName evidence="11">Uncharacterized protein</fullName>
    </submittedName>
</protein>
<dbReference type="Pfam" id="PF00249">
    <property type="entry name" value="Myb_DNA-binding"/>
    <property type="match status" value="2"/>
</dbReference>
<dbReference type="FunFam" id="1.10.10.60:FF:000001">
    <property type="entry name" value="MYB-related transcription factor"/>
    <property type="match status" value="1"/>
</dbReference>
<evidence type="ECO:0000313" key="12">
    <source>
        <dbReference type="Proteomes" id="UP001603857"/>
    </source>
</evidence>
<evidence type="ECO:0000256" key="8">
    <source>
        <dbReference type="SAM" id="MobiDB-lite"/>
    </source>
</evidence>
<evidence type="ECO:0000256" key="4">
    <source>
        <dbReference type="ARBA" id="ARBA00023125"/>
    </source>
</evidence>
<dbReference type="GO" id="GO:0005634">
    <property type="term" value="C:nucleus"/>
    <property type="evidence" value="ECO:0007669"/>
    <property type="project" value="UniProtKB-SubCell"/>
</dbReference>
<feature type="region of interest" description="Disordered" evidence="8">
    <location>
        <begin position="317"/>
        <end position="339"/>
    </location>
</feature>
<dbReference type="SMART" id="SM00717">
    <property type="entry name" value="SANT"/>
    <property type="match status" value="2"/>
</dbReference>
<dbReference type="Proteomes" id="UP001603857">
    <property type="component" value="Unassembled WGS sequence"/>
</dbReference>
<dbReference type="InterPro" id="IPR017930">
    <property type="entry name" value="Myb_dom"/>
</dbReference>
<keyword evidence="6" id="KW-0804">Transcription</keyword>
<dbReference type="AlphaFoldDB" id="A0ABD1MP69"/>
<feature type="region of interest" description="Disordered" evidence="8">
    <location>
        <begin position="1"/>
        <end position="33"/>
    </location>
</feature>
<dbReference type="EMBL" id="JBGMDY010000004">
    <property type="protein sequence ID" value="KAL2337307.1"/>
    <property type="molecule type" value="Genomic_DNA"/>
</dbReference>
<keyword evidence="12" id="KW-1185">Reference proteome</keyword>
<dbReference type="CDD" id="cd00167">
    <property type="entry name" value="SANT"/>
    <property type="match status" value="2"/>
</dbReference>
<dbReference type="Gene3D" id="1.10.10.60">
    <property type="entry name" value="Homeodomain-like"/>
    <property type="match status" value="2"/>
</dbReference>
<proteinExistence type="predicted"/>
<keyword evidence="3" id="KW-0805">Transcription regulation</keyword>
<gene>
    <name evidence="11" type="ORF">Fmac_011753</name>
</gene>